<feature type="transmembrane region" description="Helical" evidence="1">
    <location>
        <begin position="298"/>
        <end position="321"/>
    </location>
</feature>
<reference evidence="4" key="1">
    <citation type="submission" date="2024-04" db="EMBL/GenBank/DDBJ databases">
        <title>Salinicola lusitanus LLJ914,a marine bacterium isolated from the Okinawa Trough.</title>
        <authorList>
            <person name="Li J."/>
        </authorList>
    </citation>
    <scope>NUCLEOTIDE SEQUENCE [LARGE SCALE GENOMIC DNA]</scope>
</reference>
<keyword evidence="1" id="KW-0472">Membrane</keyword>
<name>A0AAW0NPK1_9GOBI</name>
<organism evidence="3 4">
    <name type="scientific">Mugilogobius chulae</name>
    <name type="common">yellowstripe goby</name>
    <dbReference type="NCBI Taxonomy" id="88201"/>
    <lineage>
        <taxon>Eukaryota</taxon>
        <taxon>Metazoa</taxon>
        <taxon>Chordata</taxon>
        <taxon>Craniata</taxon>
        <taxon>Vertebrata</taxon>
        <taxon>Euteleostomi</taxon>
        <taxon>Actinopterygii</taxon>
        <taxon>Neopterygii</taxon>
        <taxon>Teleostei</taxon>
        <taxon>Neoteleostei</taxon>
        <taxon>Acanthomorphata</taxon>
        <taxon>Gobiaria</taxon>
        <taxon>Gobiiformes</taxon>
        <taxon>Gobioidei</taxon>
        <taxon>Gobiidae</taxon>
        <taxon>Gobionellinae</taxon>
        <taxon>Mugilogobius</taxon>
    </lineage>
</organism>
<feature type="chain" id="PRO_5043620442" description="Ig-like domain-containing protein" evidence="2">
    <location>
        <begin position="24"/>
        <end position="409"/>
    </location>
</feature>
<keyword evidence="2" id="KW-0732">Signal</keyword>
<evidence type="ECO:0000256" key="1">
    <source>
        <dbReference type="SAM" id="Phobius"/>
    </source>
</evidence>
<evidence type="ECO:0008006" key="5">
    <source>
        <dbReference type="Google" id="ProtNLM"/>
    </source>
</evidence>
<dbReference type="AlphaFoldDB" id="A0AAW0NPK1"/>
<protein>
    <recommendedName>
        <fullName evidence="5">Ig-like domain-containing protein</fullName>
    </recommendedName>
</protein>
<evidence type="ECO:0000313" key="3">
    <source>
        <dbReference type="EMBL" id="KAK7906664.1"/>
    </source>
</evidence>
<evidence type="ECO:0000256" key="2">
    <source>
        <dbReference type="SAM" id="SignalP"/>
    </source>
</evidence>
<comment type="caution">
    <text evidence="3">The sequence shown here is derived from an EMBL/GenBank/DDBJ whole genome shotgun (WGS) entry which is preliminary data.</text>
</comment>
<dbReference type="EMBL" id="JBBPFD010000011">
    <property type="protein sequence ID" value="KAK7906664.1"/>
    <property type="molecule type" value="Genomic_DNA"/>
</dbReference>
<dbReference type="Proteomes" id="UP001460270">
    <property type="component" value="Unassembled WGS sequence"/>
</dbReference>
<keyword evidence="1" id="KW-1133">Transmembrane helix</keyword>
<feature type="signal peptide" evidence="2">
    <location>
        <begin position="1"/>
        <end position="23"/>
    </location>
</feature>
<accession>A0AAW0NPK1</accession>
<keyword evidence="4" id="KW-1185">Reference proteome</keyword>
<proteinExistence type="predicted"/>
<sequence>MERVTLKLLVLSVFIFLDQTARSVILALIGPNGPNVLLLAKQIMEKTQLHMFHSKRLKLTVNIGANAMTLGTCHQSLERPVLGEAGAHSHTAAVVTRFLQEASLSCPGVKEESCGTISWTFEGLRGSDTETFVDKGTVTTDKHKSVRMRVHNCSVEFLMVKDTDVGFYFCSDSDSYRHRISLSVVKERSFPNGTSICSLLSPEPQRFSLHSEVELRMQVISRIVPNRLYCTVTDLVTNKKTKLRIRLPDSILSHLQLKLKPLGNNTTKSPNVSTFTNAATPMKPEKQLERRGFLNVKALRGLIAGFAVALLALVCVIVALCRRWKRNQTEREIKNAEELQYATVSFQNNPDPVHEVKKDDTAVVYSSVTFADATALYAKVNKKTRNTVTNTSEAKINPRINFSFAFPLH</sequence>
<gene>
    <name evidence="3" type="ORF">WMY93_015276</name>
</gene>
<evidence type="ECO:0000313" key="4">
    <source>
        <dbReference type="Proteomes" id="UP001460270"/>
    </source>
</evidence>
<keyword evidence="1" id="KW-0812">Transmembrane</keyword>